<dbReference type="SFLD" id="SFLDS00005">
    <property type="entry name" value="Isoprenoid_Synthase_Type_I"/>
    <property type="match status" value="1"/>
</dbReference>
<keyword evidence="3" id="KW-0460">Magnesium</keyword>
<evidence type="ECO:0008006" key="7">
    <source>
        <dbReference type="Google" id="ProtNLM"/>
    </source>
</evidence>
<name>A0A9W4TZA2_9ASCO</name>
<dbReference type="InterPro" id="IPR000092">
    <property type="entry name" value="Polyprenyl_synt"/>
</dbReference>
<dbReference type="AlphaFoldDB" id="A0A9W4TZA2"/>
<evidence type="ECO:0000313" key="6">
    <source>
        <dbReference type="Proteomes" id="UP001152885"/>
    </source>
</evidence>
<keyword evidence="6" id="KW-1185">Reference proteome</keyword>
<dbReference type="PROSITE" id="PS00444">
    <property type="entry name" value="POLYPRENYL_SYNTHASE_2"/>
    <property type="match status" value="1"/>
</dbReference>
<proteinExistence type="inferred from homology"/>
<organism evidence="5 6">
    <name type="scientific">Candida verbasci</name>
    <dbReference type="NCBI Taxonomy" id="1227364"/>
    <lineage>
        <taxon>Eukaryota</taxon>
        <taxon>Fungi</taxon>
        <taxon>Dikarya</taxon>
        <taxon>Ascomycota</taxon>
        <taxon>Saccharomycotina</taxon>
        <taxon>Pichiomycetes</taxon>
        <taxon>Debaryomycetaceae</taxon>
        <taxon>Candida/Lodderomyces clade</taxon>
        <taxon>Candida</taxon>
    </lineage>
</organism>
<keyword evidence="2" id="KW-0479">Metal-binding</keyword>
<evidence type="ECO:0000256" key="4">
    <source>
        <dbReference type="RuleBase" id="RU004466"/>
    </source>
</evidence>
<gene>
    <name evidence="5" type="ORF">CANVERA_P4258</name>
</gene>
<dbReference type="PANTHER" id="PTHR12001">
    <property type="entry name" value="GERANYLGERANYL PYROPHOSPHATE SYNTHASE"/>
    <property type="match status" value="1"/>
</dbReference>
<dbReference type="InterPro" id="IPR033749">
    <property type="entry name" value="Polyprenyl_synt_CS"/>
</dbReference>
<dbReference type="Gene3D" id="1.10.600.10">
    <property type="entry name" value="Farnesyl Diphosphate Synthase"/>
    <property type="match status" value="1"/>
</dbReference>
<dbReference type="InterPro" id="IPR008949">
    <property type="entry name" value="Isoprenoid_synthase_dom_sf"/>
</dbReference>
<dbReference type="CDD" id="cd00867">
    <property type="entry name" value="Trans_IPPS"/>
    <property type="match status" value="1"/>
</dbReference>
<dbReference type="OrthoDB" id="6921389at2759"/>
<dbReference type="GO" id="GO:0008299">
    <property type="term" value="P:isoprenoid biosynthetic process"/>
    <property type="evidence" value="ECO:0007669"/>
    <property type="project" value="InterPro"/>
</dbReference>
<dbReference type="Pfam" id="PF00348">
    <property type="entry name" value="polyprenyl_synt"/>
    <property type="match status" value="1"/>
</dbReference>
<protein>
    <recommendedName>
        <fullName evidence="7">Geranylgeranyl diphosphate synthase</fullName>
    </recommendedName>
</protein>
<evidence type="ECO:0000313" key="5">
    <source>
        <dbReference type="EMBL" id="CAI5759747.1"/>
    </source>
</evidence>
<dbReference type="PANTHER" id="PTHR12001:SF44">
    <property type="entry name" value="GERANYLGERANYL PYROPHOSPHATE SYNTHASE"/>
    <property type="match status" value="1"/>
</dbReference>
<dbReference type="EMBL" id="CANTUO010000005">
    <property type="protein sequence ID" value="CAI5759747.1"/>
    <property type="molecule type" value="Genomic_DNA"/>
</dbReference>
<comment type="similarity">
    <text evidence="4">Belongs to the FPP/GGPP synthase family.</text>
</comment>
<evidence type="ECO:0000256" key="2">
    <source>
        <dbReference type="ARBA" id="ARBA00022723"/>
    </source>
</evidence>
<keyword evidence="1 4" id="KW-0808">Transferase</keyword>
<evidence type="ECO:0000256" key="1">
    <source>
        <dbReference type="ARBA" id="ARBA00022679"/>
    </source>
</evidence>
<accession>A0A9W4TZA2</accession>
<sequence>MINIDDIIKQSNNTSIIDKNILQPYIYIDNLPSNNQNIRSKFLNAFNELYFKINNQQLLNKIDSIISIFHNSSLLIDDIEDSSQYRRKHKTSHLIYGIPLTLNCGNLMYFKALQQSQLLSNDSLIKLKISDILINEMLNLHHGQGLDIYWRDYLITLDHLPSIQDYLNMVKDKTGGLFRLSTSLLNLFSEEKFDLIAVSNLLGILYQIRDDYLNLVDESYGLNKGIKGEDLIEGKLSLPILHCLIETGKSSPVYKLLYEFQNPNKRKEQMDLISECIKYMEVESYSLKFTQDLILQYKEKLMSLISKRDGWDNSSLIQIINHLCNV</sequence>
<evidence type="ECO:0000256" key="3">
    <source>
        <dbReference type="ARBA" id="ARBA00022842"/>
    </source>
</evidence>
<dbReference type="GO" id="GO:0046872">
    <property type="term" value="F:metal ion binding"/>
    <property type="evidence" value="ECO:0007669"/>
    <property type="project" value="UniProtKB-KW"/>
</dbReference>
<dbReference type="SUPFAM" id="SSF48576">
    <property type="entry name" value="Terpenoid synthases"/>
    <property type="match status" value="1"/>
</dbReference>
<comment type="caution">
    <text evidence="5">The sequence shown here is derived from an EMBL/GenBank/DDBJ whole genome shotgun (WGS) entry which is preliminary data.</text>
</comment>
<dbReference type="Proteomes" id="UP001152885">
    <property type="component" value="Unassembled WGS sequence"/>
</dbReference>
<reference evidence="5" key="1">
    <citation type="submission" date="2022-12" db="EMBL/GenBank/DDBJ databases">
        <authorList>
            <person name="Brejova B."/>
        </authorList>
    </citation>
    <scope>NUCLEOTIDE SEQUENCE</scope>
</reference>
<dbReference type="GO" id="GO:0004659">
    <property type="term" value="F:prenyltransferase activity"/>
    <property type="evidence" value="ECO:0007669"/>
    <property type="project" value="InterPro"/>
</dbReference>